<proteinExistence type="predicted"/>
<feature type="transmembrane region" description="Helical" evidence="1">
    <location>
        <begin position="59"/>
        <end position="77"/>
    </location>
</feature>
<sequence>MQRPVYCDKCLKEIEYRDDLVTVLILWVVAPYHGDCYVREMKGARGFFLGDHPLNSFSGNVLFWMAIVATILFAIFGDGLAKYAGLLAVVPVSYRAFSYFVYERQLQK</sequence>
<feature type="transmembrane region" description="Helical" evidence="1">
    <location>
        <begin position="83"/>
        <end position="102"/>
    </location>
</feature>
<evidence type="ECO:0000313" key="3">
    <source>
        <dbReference type="Proteomes" id="UP001596990"/>
    </source>
</evidence>
<reference evidence="3" key="1">
    <citation type="journal article" date="2019" name="Int. J. Syst. Evol. Microbiol.">
        <title>The Global Catalogue of Microorganisms (GCM) 10K type strain sequencing project: providing services to taxonomists for standard genome sequencing and annotation.</title>
        <authorList>
            <consortium name="The Broad Institute Genomics Platform"/>
            <consortium name="The Broad Institute Genome Sequencing Center for Infectious Disease"/>
            <person name="Wu L."/>
            <person name="Ma J."/>
        </authorList>
    </citation>
    <scope>NUCLEOTIDE SEQUENCE [LARGE SCALE GENOMIC DNA]</scope>
    <source>
        <strain evidence="3">CCUG 56607</strain>
    </source>
</reference>
<name>A0ABW3L3G9_9BACI</name>
<protein>
    <submittedName>
        <fullName evidence="2">Uncharacterized protein</fullName>
    </submittedName>
</protein>
<evidence type="ECO:0000313" key="2">
    <source>
        <dbReference type="EMBL" id="MFD1019765.1"/>
    </source>
</evidence>
<keyword evidence="3" id="KW-1185">Reference proteome</keyword>
<keyword evidence="1" id="KW-0472">Membrane</keyword>
<keyword evidence="1" id="KW-0812">Transmembrane</keyword>
<comment type="caution">
    <text evidence="2">The sequence shown here is derived from an EMBL/GenBank/DDBJ whole genome shotgun (WGS) entry which is preliminary data.</text>
</comment>
<gene>
    <name evidence="2" type="ORF">ACFQ2J_11330</name>
</gene>
<dbReference type="EMBL" id="JBHTKL010000005">
    <property type="protein sequence ID" value="MFD1019765.1"/>
    <property type="molecule type" value="Genomic_DNA"/>
</dbReference>
<accession>A0ABW3L3G9</accession>
<keyword evidence="1" id="KW-1133">Transmembrane helix</keyword>
<evidence type="ECO:0000256" key="1">
    <source>
        <dbReference type="SAM" id="Phobius"/>
    </source>
</evidence>
<organism evidence="2 3">
    <name type="scientific">Thalassobacillus hwangdonensis</name>
    <dbReference type="NCBI Taxonomy" id="546108"/>
    <lineage>
        <taxon>Bacteria</taxon>
        <taxon>Bacillati</taxon>
        <taxon>Bacillota</taxon>
        <taxon>Bacilli</taxon>
        <taxon>Bacillales</taxon>
        <taxon>Bacillaceae</taxon>
        <taxon>Thalassobacillus</taxon>
    </lineage>
</organism>
<dbReference type="Proteomes" id="UP001596990">
    <property type="component" value="Unassembled WGS sequence"/>
</dbReference>
<dbReference type="RefSeq" id="WP_386060192.1">
    <property type="nucleotide sequence ID" value="NZ_JBHTKL010000005.1"/>
</dbReference>